<gene>
    <name evidence="4" type="ordered locus">Isop_3240</name>
</gene>
<dbReference type="STRING" id="575540.Isop_3240"/>
<feature type="coiled-coil region" evidence="1">
    <location>
        <begin position="161"/>
        <end position="227"/>
    </location>
</feature>
<sequence length="520" mass="57620">MNSQTSASASIADANHGPSDHAEPARTHGHGHGLDAHLRSQSHTLVKPRRTALSRQLRTIADPRELKLPALRLTRSLRVARQLGWWMGLILIAFPLFLALTPWIQVIEGQGRVAAFGPLERRFNIEAPISGVVVKWHVTEGSEVKVGDLLATLSNNDRQFVEALEEQKQAIIRERDTAQREVDFYETIIADTRKVMEAAVAAAEKSVEATEQKVEAVEKKVEAFQAVYVADFSRFRRFKDTGATGVVAPLELDIAEGKARESRAKVEEAKAELKSSEADLAAKRAFLEETRAKMNAEVQKALVEQQKAIAKVEAKNKELQDVLVKIRQQENREVRAVRNGRIFRILVNEQLMQVKEGEPLAQLIPETDQPAVELWVAGNDAPLIHLGDPVRLQFEGWPAAQVVGWPSVAVGTFAGEVKVIDTADDGMGRFRIVVVPAEGESWPEARYLRQGVRAKGWVLLSQVSLGFELWRRLNGFPPMIKPFEDGPGIGDYDKGVLGDAKATGDDKAKLDPITPKRLIK</sequence>
<protein>
    <submittedName>
        <fullName evidence="4">Biotin/lipoyl attachment domain-containing protein</fullName>
    </submittedName>
</protein>
<keyword evidence="3" id="KW-0472">Membrane</keyword>
<dbReference type="InParanoid" id="E8R549"/>
<reference evidence="4 5" key="2">
    <citation type="journal article" date="2011" name="Stand. Genomic Sci.">
        <title>Complete genome sequence of Isosphaera pallida type strain (IS1B).</title>
        <authorList>
            <consortium name="US DOE Joint Genome Institute (JGI-PGF)"/>
            <person name="Goker M."/>
            <person name="Cleland D."/>
            <person name="Saunders E."/>
            <person name="Lapidus A."/>
            <person name="Nolan M."/>
            <person name="Lucas S."/>
            <person name="Hammon N."/>
            <person name="Deshpande S."/>
            <person name="Cheng J.F."/>
            <person name="Tapia R."/>
            <person name="Han C."/>
            <person name="Goodwin L."/>
            <person name="Pitluck S."/>
            <person name="Liolios K."/>
            <person name="Pagani I."/>
            <person name="Ivanova N."/>
            <person name="Mavromatis K."/>
            <person name="Pati A."/>
            <person name="Chen A."/>
            <person name="Palaniappan K."/>
            <person name="Land M."/>
            <person name="Hauser L."/>
            <person name="Chang Y.J."/>
            <person name="Jeffries C.D."/>
            <person name="Detter J.C."/>
            <person name="Beck B."/>
            <person name="Woyke T."/>
            <person name="Bristow J."/>
            <person name="Eisen J.A."/>
            <person name="Markowitz V."/>
            <person name="Hugenholtz P."/>
            <person name="Kyrpides N.C."/>
            <person name="Klenk H.P."/>
        </authorList>
    </citation>
    <scope>NUCLEOTIDE SEQUENCE [LARGE SCALE GENOMIC DNA]</scope>
    <source>
        <strain evidence="5">ATCC 43644 / DSM 9630 / IS1B</strain>
    </source>
</reference>
<dbReference type="SUPFAM" id="SSF51230">
    <property type="entry name" value="Single hybrid motif"/>
    <property type="match status" value="1"/>
</dbReference>
<dbReference type="HOGENOM" id="CLU_038456_0_0_0"/>
<dbReference type="AlphaFoldDB" id="E8R549"/>
<evidence type="ECO:0000256" key="3">
    <source>
        <dbReference type="SAM" id="Phobius"/>
    </source>
</evidence>
<accession>E8R549</accession>
<name>E8R549_ISOPI</name>
<evidence type="ECO:0000256" key="1">
    <source>
        <dbReference type="SAM" id="Coils"/>
    </source>
</evidence>
<evidence type="ECO:0000256" key="2">
    <source>
        <dbReference type="SAM" id="MobiDB-lite"/>
    </source>
</evidence>
<dbReference type="Gene3D" id="2.40.50.100">
    <property type="match status" value="1"/>
</dbReference>
<feature type="region of interest" description="Disordered" evidence="2">
    <location>
        <begin position="500"/>
        <end position="520"/>
    </location>
</feature>
<feature type="compositionally biased region" description="Basic and acidic residues" evidence="2">
    <location>
        <begin position="500"/>
        <end position="510"/>
    </location>
</feature>
<evidence type="ECO:0000313" key="4">
    <source>
        <dbReference type="EMBL" id="ADV63802.1"/>
    </source>
</evidence>
<dbReference type="PANTHER" id="PTHR30386">
    <property type="entry name" value="MEMBRANE FUSION SUBUNIT OF EMRAB-TOLC MULTIDRUG EFFLUX PUMP"/>
    <property type="match status" value="1"/>
</dbReference>
<keyword evidence="3" id="KW-1133">Transmembrane helix</keyword>
<dbReference type="PANTHER" id="PTHR30386:SF18">
    <property type="entry name" value="INNER MEMBRANE PROTEIN YIAV-RELATED"/>
    <property type="match status" value="1"/>
</dbReference>
<proteinExistence type="predicted"/>
<dbReference type="Proteomes" id="UP000008631">
    <property type="component" value="Chromosome"/>
</dbReference>
<evidence type="ECO:0000313" key="5">
    <source>
        <dbReference type="Proteomes" id="UP000008631"/>
    </source>
</evidence>
<dbReference type="eggNOG" id="COG0845">
    <property type="taxonomic scope" value="Bacteria"/>
</dbReference>
<organism evidence="4 5">
    <name type="scientific">Isosphaera pallida (strain ATCC 43644 / DSM 9630 / IS1B)</name>
    <dbReference type="NCBI Taxonomy" id="575540"/>
    <lineage>
        <taxon>Bacteria</taxon>
        <taxon>Pseudomonadati</taxon>
        <taxon>Planctomycetota</taxon>
        <taxon>Planctomycetia</taxon>
        <taxon>Isosphaerales</taxon>
        <taxon>Isosphaeraceae</taxon>
        <taxon>Isosphaera</taxon>
    </lineage>
</organism>
<dbReference type="InterPro" id="IPR050739">
    <property type="entry name" value="MFP"/>
</dbReference>
<keyword evidence="5" id="KW-1185">Reference proteome</keyword>
<reference key="1">
    <citation type="submission" date="2010-11" db="EMBL/GenBank/DDBJ databases">
        <title>The complete sequence of chromosome of Isophaera pallida ATCC 43644.</title>
        <authorList>
            <consortium name="US DOE Joint Genome Institute (JGI-PGF)"/>
            <person name="Lucas S."/>
            <person name="Copeland A."/>
            <person name="Lapidus A."/>
            <person name="Bruce D."/>
            <person name="Goodwin L."/>
            <person name="Pitluck S."/>
            <person name="Kyrpides N."/>
            <person name="Mavromatis K."/>
            <person name="Pagani I."/>
            <person name="Ivanova N."/>
            <person name="Saunders E."/>
            <person name="Brettin T."/>
            <person name="Detter J.C."/>
            <person name="Han C."/>
            <person name="Tapia R."/>
            <person name="Land M."/>
            <person name="Hauser L."/>
            <person name="Markowitz V."/>
            <person name="Cheng J.-F."/>
            <person name="Hugenholtz P."/>
            <person name="Woyke T."/>
            <person name="Wu D."/>
            <person name="Eisen J.A."/>
        </authorList>
    </citation>
    <scope>NUCLEOTIDE SEQUENCE</scope>
    <source>
        <strain>ATCC 43644</strain>
    </source>
</reference>
<feature type="compositionally biased region" description="Basic and acidic residues" evidence="2">
    <location>
        <begin position="18"/>
        <end position="38"/>
    </location>
</feature>
<keyword evidence="1" id="KW-0175">Coiled coil</keyword>
<dbReference type="EMBL" id="CP002353">
    <property type="protein sequence ID" value="ADV63802.1"/>
    <property type="molecule type" value="Genomic_DNA"/>
</dbReference>
<feature type="region of interest" description="Disordered" evidence="2">
    <location>
        <begin position="1"/>
        <end position="45"/>
    </location>
</feature>
<dbReference type="InterPro" id="IPR011053">
    <property type="entry name" value="Single_hybrid_motif"/>
</dbReference>
<dbReference type="KEGG" id="ipa:Isop_3240"/>
<feature type="transmembrane region" description="Helical" evidence="3">
    <location>
        <begin position="83"/>
        <end position="104"/>
    </location>
</feature>
<dbReference type="RefSeq" id="WP_013566090.1">
    <property type="nucleotide sequence ID" value="NC_014962.1"/>
</dbReference>
<keyword evidence="3" id="KW-0812">Transmembrane</keyword>
<feature type="coiled-coil region" evidence="1">
    <location>
        <begin position="252"/>
        <end position="332"/>
    </location>
</feature>
<dbReference type="Gene3D" id="1.10.287.470">
    <property type="entry name" value="Helix hairpin bin"/>
    <property type="match status" value="1"/>
</dbReference>